<feature type="compositionally biased region" description="Polar residues" evidence="15">
    <location>
        <begin position="336"/>
        <end position="347"/>
    </location>
</feature>
<dbReference type="EC" id="2.3.2.27" evidence="6"/>
<feature type="compositionally biased region" description="Polar residues" evidence="15">
    <location>
        <begin position="19"/>
        <end position="32"/>
    </location>
</feature>
<gene>
    <name evidence="17" type="ORF">PGQ11_004035</name>
</gene>
<dbReference type="PANTHER" id="PTHR46661:SF4">
    <property type="entry name" value="RING-TYPE DOMAIN-CONTAINING PROTEIN"/>
    <property type="match status" value="1"/>
</dbReference>
<organism evidence="17 18">
    <name type="scientific">Apiospora arundinis</name>
    <dbReference type="NCBI Taxonomy" id="335852"/>
    <lineage>
        <taxon>Eukaryota</taxon>
        <taxon>Fungi</taxon>
        <taxon>Dikarya</taxon>
        <taxon>Ascomycota</taxon>
        <taxon>Pezizomycotina</taxon>
        <taxon>Sordariomycetes</taxon>
        <taxon>Xylariomycetidae</taxon>
        <taxon>Amphisphaeriales</taxon>
        <taxon>Apiosporaceae</taxon>
        <taxon>Apiospora</taxon>
    </lineage>
</organism>
<evidence type="ECO:0000259" key="16">
    <source>
        <dbReference type="PROSITE" id="PS50089"/>
    </source>
</evidence>
<keyword evidence="12" id="KW-0458">Lysosome</keyword>
<feature type="region of interest" description="Disordered" evidence="15">
    <location>
        <begin position="462"/>
        <end position="485"/>
    </location>
</feature>
<dbReference type="InterPro" id="IPR013083">
    <property type="entry name" value="Znf_RING/FYVE/PHD"/>
</dbReference>
<dbReference type="Pfam" id="PF13639">
    <property type="entry name" value="zf-RING_2"/>
    <property type="match status" value="1"/>
</dbReference>
<evidence type="ECO:0000256" key="12">
    <source>
        <dbReference type="ARBA" id="ARBA00023228"/>
    </source>
</evidence>
<keyword evidence="14" id="KW-0862">Zinc</keyword>
<evidence type="ECO:0000313" key="18">
    <source>
        <dbReference type="Proteomes" id="UP001390339"/>
    </source>
</evidence>
<keyword evidence="7" id="KW-0808">Transferase</keyword>
<keyword evidence="11" id="KW-0472">Membrane</keyword>
<dbReference type="InterPro" id="IPR001841">
    <property type="entry name" value="Znf_RING"/>
</dbReference>
<protein>
    <recommendedName>
        <fullName evidence="6">RING-type E3 ubiquitin transferase</fullName>
        <ecNumber evidence="6">2.3.2.27</ecNumber>
    </recommendedName>
</protein>
<keyword evidence="13" id="KW-0449">Lipoprotein</keyword>
<dbReference type="EMBL" id="JAPCWZ010000003">
    <property type="protein sequence ID" value="KAK8873521.1"/>
    <property type="molecule type" value="Genomic_DNA"/>
</dbReference>
<name>A0ABR2J7H8_9PEZI</name>
<evidence type="ECO:0000256" key="8">
    <source>
        <dbReference type="ARBA" id="ARBA00022707"/>
    </source>
</evidence>
<evidence type="ECO:0000256" key="3">
    <source>
        <dbReference type="ARBA" id="ARBA00004177"/>
    </source>
</evidence>
<evidence type="ECO:0000256" key="4">
    <source>
        <dbReference type="ARBA" id="ARBA00004371"/>
    </source>
</evidence>
<feature type="compositionally biased region" description="Polar residues" evidence="15">
    <location>
        <begin position="298"/>
        <end position="309"/>
    </location>
</feature>
<comment type="pathway">
    <text evidence="5">Protein modification; protein ubiquitination.</text>
</comment>
<feature type="compositionally biased region" description="Basic and acidic residues" evidence="15">
    <location>
        <begin position="43"/>
        <end position="59"/>
    </location>
</feature>
<evidence type="ECO:0000256" key="13">
    <source>
        <dbReference type="ARBA" id="ARBA00023288"/>
    </source>
</evidence>
<feature type="compositionally biased region" description="Polar residues" evidence="15">
    <location>
        <begin position="182"/>
        <end position="197"/>
    </location>
</feature>
<evidence type="ECO:0000256" key="7">
    <source>
        <dbReference type="ARBA" id="ARBA00022679"/>
    </source>
</evidence>
<evidence type="ECO:0000256" key="5">
    <source>
        <dbReference type="ARBA" id="ARBA00004906"/>
    </source>
</evidence>
<evidence type="ECO:0000256" key="1">
    <source>
        <dbReference type="ARBA" id="ARBA00000900"/>
    </source>
</evidence>
<feature type="region of interest" description="Disordered" evidence="15">
    <location>
        <begin position="268"/>
        <end position="309"/>
    </location>
</feature>
<evidence type="ECO:0000256" key="2">
    <source>
        <dbReference type="ARBA" id="ARBA00004170"/>
    </source>
</evidence>
<sequence length="556" mass="59437">MASRPDTDQHPGLNDDESGSSYAGSDNGSTLESFPPAAAPYDDPVHNSETIEDHPHSAEDQDSNAAPEPANQQAESSTDEETTESHTTTETPGVITESPNEHVQGSRSPIAIGEVGAAAAPSNQASEDRDEPAEQPSTSTAEPTRVPGLTLLEALNDMSVSPRNAVDLQNELPPLPGYDAEPSSSRQLPESRTSQQGGRRGDGASLQTTGLAPAHPVQQARTSDSQGYIVRPPGDQAMLRASGIWGEEGTLLDFSNIGGGERVRLCNPCVPDPNTTPPQTQGQPATHGPPFSPRSPHQRSQSTASVTSYANPEAAASGFASFFMANPPTNAFPRNRSVTMHSNFSRSGHTERDARNINPGNAASRSGHYYHHPSPAGDGFASSSRQGAIQPRGHASSYYRAQYGSYPASSSSAAAMNERPLPPPPQIPEEDECPVCHRELPSRDLPNFEALREAHINSCITSHSSYTPATSTPNQPGGHNTPPPRAARRTGMFPYVATEKDCVDSAECTICLEEFEEGVPMARLECLCRFHRSCITAWFVNHPGRCPVHQHDSFGY</sequence>
<evidence type="ECO:0000256" key="14">
    <source>
        <dbReference type="PROSITE-ProRule" id="PRU00175"/>
    </source>
</evidence>
<evidence type="ECO:0000256" key="6">
    <source>
        <dbReference type="ARBA" id="ARBA00012483"/>
    </source>
</evidence>
<comment type="catalytic activity">
    <reaction evidence="1">
        <text>S-ubiquitinyl-[E2 ubiquitin-conjugating enzyme]-L-cysteine + [acceptor protein]-L-lysine = [E2 ubiquitin-conjugating enzyme]-L-cysteine + N(6)-ubiquitinyl-[acceptor protein]-L-lysine.</text>
        <dbReference type="EC" id="2.3.2.27"/>
    </reaction>
</comment>
<dbReference type="Proteomes" id="UP001390339">
    <property type="component" value="Unassembled WGS sequence"/>
</dbReference>
<dbReference type="Gene3D" id="3.30.40.10">
    <property type="entry name" value="Zinc/RING finger domain, C3HC4 (zinc finger)"/>
    <property type="match status" value="1"/>
</dbReference>
<proteinExistence type="predicted"/>
<feature type="region of interest" description="Disordered" evidence="15">
    <location>
        <begin position="333"/>
        <end position="393"/>
    </location>
</feature>
<comment type="caution">
    <text evidence="17">The sequence shown here is derived from an EMBL/GenBank/DDBJ whole genome shotgun (WGS) entry which is preliminary data.</text>
</comment>
<evidence type="ECO:0000256" key="10">
    <source>
        <dbReference type="ARBA" id="ARBA00022786"/>
    </source>
</evidence>
<keyword evidence="8" id="KW-0519">Myristate</keyword>
<dbReference type="PANTHER" id="PTHR46661">
    <property type="entry name" value="E3 UBIQUITIN-PROTEIN LIGASE ZNRF1-LIKE PROTEIN"/>
    <property type="match status" value="1"/>
</dbReference>
<dbReference type="SUPFAM" id="SSF57850">
    <property type="entry name" value="RING/U-box"/>
    <property type="match status" value="1"/>
</dbReference>
<feature type="region of interest" description="Disordered" evidence="15">
    <location>
        <begin position="410"/>
        <end position="432"/>
    </location>
</feature>
<feature type="compositionally biased region" description="Low complexity" evidence="15">
    <location>
        <begin position="277"/>
        <end position="289"/>
    </location>
</feature>
<dbReference type="InterPro" id="IPR051878">
    <property type="entry name" value="ZNRF_ubiq-protein_ligase"/>
</dbReference>
<dbReference type="CDD" id="cd16489">
    <property type="entry name" value="mRING-CH-C4HC2H_ZNRF"/>
    <property type="match status" value="1"/>
</dbReference>
<evidence type="ECO:0000256" key="11">
    <source>
        <dbReference type="ARBA" id="ARBA00023136"/>
    </source>
</evidence>
<feature type="compositionally biased region" description="Low complexity" evidence="15">
    <location>
        <begin position="410"/>
        <end position="419"/>
    </location>
</feature>
<feature type="domain" description="RING-type" evidence="16">
    <location>
        <begin position="508"/>
        <end position="550"/>
    </location>
</feature>
<accession>A0ABR2J7H8</accession>
<feature type="compositionally biased region" description="Polar residues" evidence="15">
    <location>
        <begin position="462"/>
        <end position="478"/>
    </location>
</feature>
<reference evidence="17 18" key="1">
    <citation type="journal article" date="2024" name="IMA Fungus">
        <title>Apiospora arundinis, a panoply of carbohydrate-active enzymes and secondary metabolites.</title>
        <authorList>
            <person name="Sorensen T."/>
            <person name="Petersen C."/>
            <person name="Muurmann A.T."/>
            <person name="Christiansen J.V."/>
            <person name="Brundto M.L."/>
            <person name="Overgaard C.K."/>
            <person name="Boysen A.T."/>
            <person name="Wollenberg R.D."/>
            <person name="Larsen T.O."/>
            <person name="Sorensen J.L."/>
            <person name="Nielsen K.L."/>
            <person name="Sondergaard T.E."/>
        </authorList>
    </citation>
    <scope>NUCLEOTIDE SEQUENCE [LARGE SCALE GENOMIC DNA]</scope>
    <source>
        <strain evidence="17 18">AAU 773</strain>
    </source>
</reference>
<feature type="region of interest" description="Disordered" evidence="15">
    <location>
        <begin position="1"/>
        <end position="233"/>
    </location>
</feature>
<evidence type="ECO:0000256" key="15">
    <source>
        <dbReference type="SAM" id="MobiDB-lite"/>
    </source>
</evidence>
<dbReference type="PROSITE" id="PS50089">
    <property type="entry name" value="ZF_RING_2"/>
    <property type="match status" value="1"/>
</dbReference>
<keyword evidence="18" id="KW-1185">Reference proteome</keyword>
<keyword evidence="9" id="KW-0967">Endosome</keyword>
<feature type="compositionally biased region" description="Polar residues" evidence="15">
    <location>
        <begin position="97"/>
        <end position="107"/>
    </location>
</feature>
<keyword evidence="14" id="KW-0863">Zinc-finger</keyword>
<evidence type="ECO:0000313" key="17">
    <source>
        <dbReference type="EMBL" id="KAK8873521.1"/>
    </source>
</evidence>
<evidence type="ECO:0000256" key="9">
    <source>
        <dbReference type="ARBA" id="ARBA00022753"/>
    </source>
</evidence>
<keyword evidence="14" id="KW-0479">Metal-binding</keyword>
<keyword evidence="10" id="KW-0833">Ubl conjugation pathway</keyword>
<dbReference type="SMART" id="SM00184">
    <property type="entry name" value="RING"/>
    <property type="match status" value="1"/>
</dbReference>
<comment type="subcellular location">
    <subcellularLocation>
        <location evidence="3">Endosome</location>
    </subcellularLocation>
    <subcellularLocation>
        <location evidence="4">Lysosome</location>
    </subcellularLocation>
    <subcellularLocation>
        <location evidence="2">Membrane</location>
        <topology evidence="2">Peripheral membrane protein</topology>
    </subcellularLocation>
</comment>